<feature type="transmembrane region" description="Helical" evidence="2">
    <location>
        <begin position="61"/>
        <end position="85"/>
    </location>
</feature>
<feature type="transmembrane region" description="Helical" evidence="2">
    <location>
        <begin position="92"/>
        <end position="115"/>
    </location>
</feature>
<reference evidence="3" key="2">
    <citation type="submission" date="2022-06" db="UniProtKB">
        <authorList>
            <consortium name="EnsemblMetazoa"/>
        </authorList>
    </citation>
    <scope>IDENTIFICATION</scope>
    <source>
        <strain evidence="3">DF5081</strain>
    </source>
</reference>
<reference evidence="4" key="1">
    <citation type="submission" date="2010-08" db="EMBL/GenBank/DDBJ databases">
        <authorList>
            <consortium name="Caenorhabditis japonica Sequencing Consortium"/>
            <person name="Wilson R.K."/>
        </authorList>
    </citation>
    <scope>NUCLEOTIDE SEQUENCE [LARGE SCALE GENOMIC DNA]</scope>
    <source>
        <strain evidence="4">DF5081</strain>
    </source>
</reference>
<evidence type="ECO:0000313" key="3">
    <source>
        <dbReference type="EnsemblMetazoa" id="CJA16866.1"/>
    </source>
</evidence>
<dbReference type="EnsemblMetazoa" id="CJA16866.1">
    <property type="protein sequence ID" value="CJA16866.1"/>
    <property type="gene ID" value="WBGene00136069"/>
</dbReference>
<keyword evidence="4" id="KW-1185">Reference proteome</keyword>
<evidence type="ECO:0000256" key="1">
    <source>
        <dbReference type="SAM" id="MobiDB-lite"/>
    </source>
</evidence>
<keyword evidence="2" id="KW-0812">Transmembrane</keyword>
<protein>
    <submittedName>
        <fullName evidence="3">Uncharacterized protein</fullName>
    </submittedName>
</protein>
<dbReference type="OMA" id="RSTMSMN"/>
<sequence>MSENGVKISTTVAQNKAFFLILVAETLVIVLSTVFTFFAIFASNASHYRTYHPELSGIVGFHFLLPIFVYQVIWLIANVVSAVAVHTTTPYIFFLTVLISFFGLIASIVILVPSVDHVITHNFDVNGLFLGFACVLSLFVISMILFAIARFSTLRKMMKKKKVVQNSVEKSPDDPEAVPADPPARIKDPDEISITFSRRSTMSMNDELYVAPPRR</sequence>
<dbReference type="AlphaFoldDB" id="A0A8R1I010"/>
<evidence type="ECO:0000256" key="2">
    <source>
        <dbReference type="SAM" id="Phobius"/>
    </source>
</evidence>
<name>A0A8R1I010_CAEJA</name>
<feature type="region of interest" description="Disordered" evidence="1">
    <location>
        <begin position="165"/>
        <end position="188"/>
    </location>
</feature>
<keyword evidence="2" id="KW-1133">Transmembrane helix</keyword>
<proteinExistence type="predicted"/>
<dbReference type="Proteomes" id="UP000005237">
    <property type="component" value="Unassembled WGS sequence"/>
</dbReference>
<accession>A0A8R1I010</accession>
<organism evidence="3 4">
    <name type="scientific">Caenorhabditis japonica</name>
    <dbReference type="NCBI Taxonomy" id="281687"/>
    <lineage>
        <taxon>Eukaryota</taxon>
        <taxon>Metazoa</taxon>
        <taxon>Ecdysozoa</taxon>
        <taxon>Nematoda</taxon>
        <taxon>Chromadorea</taxon>
        <taxon>Rhabditida</taxon>
        <taxon>Rhabditina</taxon>
        <taxon>Rhabditomorpha</taxon>
        <taxon>Rhabditoidea</taxon>
        <taxon>Rhabditidae</taxon>
        <taxon>Peloderinae</taxon>
        <taxon>Caenorhabditis</taxon>
    </lineage>
</organism>
<feature type="transmembrane region" description="Helical" evidence="2">
    <location>
        <begin position="17"/>
        <end position="41"/>
    </location>
</feature>
<evidence type="ECO:0000313" key="4">
    <source>
        <dbReference type="Proteomes" id="UP000005237"/>
    </source>
</evidence>
<feature type="transmembrane region" description="Helical" evidence="2">
    <location>
        <begin position="127"/>
        <end position="151"/>
    </location>
</feature>
<keyword evidence="2" id="KW-0472">Membrane</keyword>